<keyword evidence="1" id="KW-1133">Transmembrane helix</keyword>
<name>A0A2P2PPK3_RHIMU</name>
<reference evidence="2" key="1">
    <citation type="submission" date="2018-02" db="EMBL/GenBank/DDBJ databases">
        <title>Rhizophora mucronata_Transcriptome.</title>
        <authorList>
            <person name="Meera S.P."/>
            <person name="Sreeshan A."/>
            <person name="Augustine A."/>
        </authorList>
    </citation>
    <scope>NUCLEOTIDE SEQUENCE</scope>
    <source>
        <tissue evidence="2">Leaf</tissue>
    </source>
</reference>
<organism evidence="2">
    <name type="scientific">Rhizophora mucronata</name>
    <name type="common">Asiatic mangrove</name>
    <dbReference type="NCBI Taxonomy" id="61149"/>
    <lineage>
        <taxon>Eukaryota</taxon>
        <taxon>Viridiplantae</taxon>
        <taxon>Streptophyta</taxon>
        <taxon>Embryophyta</taxon>
        <taxon>Tracheophyta</taxon>
        <taxon>Spermatophyta</taxon>
        <taxon>Magnoliopsida</taxon>
        <taxon>eudicotyledons</taxon>
        <taxon>Gunneridae</taxon>
        <taxon>Pentapetalae</taxon>
        <taxon>rosids</taxon>
        <taxon>fabids</taxon>
        <taxon>Malpighiales</taxon>
        <taxon>Rhizophoraceae</taxon>
        <taxon>Rhizophora</taxon>
    </lineage>
</organism>
<proteinExistence type="predicted"/>
<keyword evidence="1" id="KW-0472">Membrane</keyword>
<evidence type="ECO:0000313" key="2">
    <source>
        <dbReference type="EMBL" id="MBX56634.1"/>
    </source>
</evidence>
<dbReference type="AlphaFoldDB" id="A0A2P2PPK3"/>
<dbReference type="EMBL" id="GGEC01076150">
    <property type="protein sequence ID" value="MBX56634.1"/>
    <property type="molecule type" value="Transcribed_RNA"/>
</dbReference>
<feature type="transmembrane region" description="Helical" evidence="1">
    <location>
        <begin position="6"/>
        <end position="28"/>
    </location>
</feature>
<keyword evidence="1" id="KW-0812">Transmembrane</keyword>
<sequence>MDRKEPNSFFLFSFSLSIDPFLFCLLILTKEKPKMGRKLDSLLHVWLYSYWTQRQIYW</sequence>
<accession>A0A2P2PPK3</accession>
<protein>
    <submittedName>
        <fullName evidence="2">Uncharacterized protein</fullName>
    </submittedName>
</protein>
<evidence type="ECO:0000256" key="1">
    <source>
        <dbReference type="SAM" id="Phobius"/>
    </source>
</evidence>